<dbReference type="PANTHER" id="PTHR16212:SF4">
    <property type="entry name" value="FOCADHESIN"/>
    <property type="match status" value="1"/>
</dbReference>
<dbReference type="GO" id="GO:0060147">
    <property type="term" value="P:regulation of post-transcriptional gene silencing"/>
    <property type="evidence" value="ECO:0007669"/>
    <property type="project" value="InterPro"/>
</dbReference>
<sequence>MEEIEYKLKKKNAVLIVNTVAKLVDTIRQKTNPNENGEKSQEFKYLKQKCEDEEALVSVTASQGIVALVELGVIPWDTALYGFVASLVTARNYTGIITSIGQLLVIDVESHLLQKKEYRSPFFIRNPQHPMITVLKQRKDVWIDVYSQMKYLFNHSNEIVSNNCEEMLRPVILYTLCTASLPSACKEQTWDLLLKLPSPNVSFLLKVLSWMQVDESEIECVVSLHSQMCEFAVSTKDATLCAALCPRFVSLIRKLAHFGHDPRPHFKLVIQLLHVSVEPSSCVLILLSETVAICPSIYLKEVLKTCKMILEMKACNMLSAKMLEYSLLPWLVFPSYLTGEAVQLGSEILSLISDLKTWSAHTGKILSNKYFDILRAVDSHVDRAVHLSRLGEIWQSNPSSVEEWLSRVSMTPKPFVEKLNFALSALLMQPFDNNEVQKEVLVLLLSLVEHHNELSGSLLTVILYKLSNETEPKVLLELLRSLTQMAVLKENVALILHTLETMKSRHVLRSVVVDLYLRLWKIENRCYPYLEKLLQETPKDADLSWEFEIAKAAVIKEICETRPDPYSAELVAMISKILTQCSDVSGSLASSLALQGLAALCKAGIVDITTTWKALAPKLNRDKRPIVVKRWCEFMGTVPSLRCVTHDYEKLVAEVILRLWSYILNSDDADIVDAAFSSLSKFNLDQLTLKGLPEKYRVGLKLPSSYAKTPVDAARKPEDVLPYIPSECWVQMLLKLKPEFLKSAGDMLSHWLSCEVVGFHYITGRAEPSCYSHLLPQCICRGLVNYLNRTYNPDEMLVVRECLRILSQDFKKPLPPLNWIFLSPLLEVPELQEYGIALAAKQNTSPSARKVLEDFINSLVPSKDTENEILILFSNLGELCKSVPPNVLKPLIEKSLLMAIRQTLENGADFENEKFLKQLLSYVKCTLKKEDIHDSNRTQLSLIVESLLEKFDIDSPLFGSYVDCVVELHTKYIERMSSPSVWWEVTPEKLRLAMGIRTAMACRADTEIPLVWLNECIDATINMTGEHTSVLKSIASVMLSCRGNESNCPWTLELMGRIQLVVNKNESNNQQTIVFLCDVFILTVIILSGYDCLNASLEGIATTREIRLRLFPQALSTLLTYEKWNKITTQMIEWLLFMQNSNVDLPMYTTSFQQGIASVKHDKHFRETSVWFRFLDHSKTNTRK</sequence>
<dbReference type="SUPFAM" id="SSF48371">
    <property type="entry name" value="ARM repeat"/>
    <property type="match status" value="1"/>
</dbReference>
<dbReference type="PANTHER" id="PTHR16212">
    <property type="entry name" value="FOCADHESIN FAMILY MEMBER"/>
    <property type="match status" value="1"/>
</dbReference>
<feature type="domain" description="DUF3730" evidence="1">
    <location>
        <begin position="459"/>
        <end position="679"/>
    </location>
</feature>
<name>A0AAN9YXV5_9ORTH</name>
<evidence type="ECO:0000313" key="2">
    <source>
        <dbReference type="EMBL" id="KAK7788974.1"/>
    </source>
</evidence>
<dbReference type="Pfam" id="PF12530">
    <property type="entry name" value="DUF3730"/>
    <property type="match status" value="1"/>
</dbReference>
<keyword evidence="3" id="KW-1185">Reference proteome</keyword>
<proteinExistence type="predicted"/>
<dbReference type="EMBL" id="JAZDUA010000872">
    <property type="protein sequence ID" value="KAK7788974.1"/>
    <property type="molecule type" value="Genomic_DNA"/>
</dbReference>
<organism evidence="2 3">
    <name type="scientific">Gryllus longicercus</name>
    <dbReference type="NCBI Taxonomy" id="2509291"/>
    <lineage>
        <taxon>Eukaryota</taxon>
        <taxon>Metazoa</taxon>
        <taxon>Ecdysozoa</taxon>
        <taxon>Arthropoda</taxon>
        <taxon>Hexapoda</taxon>
        <taxon>Insecta</taxon>
        <taxon>Pterygota</taxon>
        <taxon>Neoptera</taxon>
        <taxon>Polyneoptera</taxon>
        <taxon>Orthoptera</taxon>
        <taxon>Ensifera</taxon>
        <taxon>Gryllidea</taxon>
        <taxon>Grylloidea</taxon>
        <taxon>Gryllidae</taxon>
        <taxon>Gryllinae</taxon>
        <taxon>Gryllus</taxon>
    </lineage>
</organism>
<evidence type="ECO:0000313" key="3">
    <source>
        <dbReference type="Proteomes" id="UP001378592"/>
    </source>
</evidence>
<dbReference type="AlphaFoldDB" id="A0AAN9YXV5"/>
<dbReference type="InterPro" id="IPR022542">
    <property type="entry name" value="FOCAD/RST1_DUF3730"/>
</dbReference>
<gene>
    <name evidence="2" type="ORF">R5R35_013986</name>
</gene>
<comment type="caution">
    <text evidence="2">The sequence shown here is derived from an EMBL/GenBank/DDBJ whole genome shotgun (WGS) entry which is preliminary data.</text>
</comment>
<dbReference type="InterPro" id="IPR016024">
    <property type="entry name" value="ARM-type_fold"/>
</dbReference>
<accession>A0AAN9YXV5</accession>
<dbReference type="InterPro" id="IPR045163">
    <property type="entry name" value="Focadhesin/RST1"/>
</dbReference>
<evidence type="ECO:0000259" key="1">
    <source>
        <dbReference type="Pfam" id="PF12530"/>
    </source>
</evidence>
<reference evidence="2 3" key="1">
    <citation type="submission" date="2024-03" db="EMBL/GenBank/DDBJ databases">
        <title>The genome assembly and annotation of the cricket Gryllus longicercus Weissman &amp; Gray.</title>
        <authorList>
            <person name="Szrajer S."/>
            <person name="Gray D."/>
            <person name="Ylla G."/>
        </authorList>
    </citation>
    <scope>NUCLEOTIDE SEQUENCE [LARGE SCALE GENOMIC DNA]</scope>
    <source>
        <strain evidence="2">DAG 2021-001</strain>
        <tissue evidence="2">Whole body minus gut</tissue>
    </source>
</reference>
<protein>
    <recommendedName>
        <fullName evidence="1">DUF3730 domain-containing protein</fullName>
    </recommendedName>
</protein>
<dbReference type="Proteomes" id="UP001378592">
    <property type="component" value="Unassembled WGS sequence"/>
</dbReference>